<dbReference type="STRING" id="335283.Neut_0641"/>
<proteinExistence type="predicted"/>
<sequence>MNGSCKMTFGCSLTRMLHTLRELAKEDKKIEAILRSLSLL</sequence>
<dbReference type="AlphaFoldDB" id="Q0AIB9"/>
<reference evidence="1 2" key="1">
    <citation type="journal article" date="2007" name="Environ. Microbiol.">
        <title>Whole-genome analysis of the ammonia-oxidizing bacterium, Nitrosomonas eutropha C91: implications for niche adaptation.</title>
        <authorList>
            <person name="Stein L.Y."/>
            <person name="Arp D.J."/>
            <person name="Berube P.M."/>
            <person name="Chain P.S."/>
            <person name="Hauser L."/>
            <person name="Jetten M.S."/>
            <person name="Klotz M.G."/>
            <person name="Larimer F.W."/>
            <person name="Norton J.M."/>
            <person name="Op den Camp H.J.M."/>
            <person name="Shin M."/>
            <person name="Wei X."/>
        </authorList>
    </citation>
    <scope>NUCLEOTIDE SEQUENCE [LARGE SCALE GENOMIC DNA]</scope>
    <source>
        <strain evidence="2">DSM 101675 / C91 / Nm57</strain>
    </source>
</reference>
<dbReference type="EMBL" id="CP000450">
    <property type="protein sequence ID" value="ABI58913.1"/>
    <property type="molecule type" value="Genomic_DNA"/>
</dbReference>
<dbReference type="HOGENOM" id="CLU_3293095_0_0_4"/>
<dbReference type="Proteomes" id="UP000001966">
    <property type="component" value="Chromosome"/>
</dbReference>
<evidence type="ECO:0000313" key="1">
    <source>
        <dbReference type="EMBL" id="ABI58913.1"/>
    </source>
</evidence>
<evidence type="ECO:0000313" key="2">
    <source>
        <dbReference type="Proteomes" id="UP000001966"/>
    </source>
</evidence>
<dbReference type="KEGG" id="net:Neut_0641"/>
<organism evidence="1 2">
    <name type="scientific">Nitrosomonas eutropha (strain DSM 101675 / C91 / Nm57)</name>
    <dbReference type="NCBI Taxonomy" id="335283"/>
    <lineage>
        <taxon>Bacteria</taxon>
        <taxon>Pseudomonadati</taxon>
        <taxon>Pseudomonadota</taxon>
        <taxon>Betaproteobacteria</taxon>
        <taxon>Nitrosomonadales</taxon>
        <taxon>Nitrosomonadaceae</taxon>
        <taxon>Nitrosomonas</taxon>
    </lineage>
</organism>
<gene>
    <name evidence="1" type="ordered locus">Neut_0641</name>
</gene>
<protein>
    <submittedName>
        <fullName evidence="1">Uncharacterized protein</fullName>
    </submittedName>
</protein>
<name>Q0AIB9_NITEC</name>
<accession>Q0AIB9</accession>